<dbReference type="CDD" id="cd04048">
    <property type="entry name" value="C2A_Copine"/>
    <property type="match status" value="1"/>
</dbReference>
<dbReference type="GO" id="GO:0071277">
    <property type="term" value="P:cellular response to calcium ion"/>
    <property type="evidence" value="ECO:0007669"/>
    <property type="project" value="TreeGrafter"/>
</dbReference>
<dbReference type="Pfam" id="PF00168">
    <property type="entry name" value="C2"/>
    <property type="match status" value="1"/>
</dbReference>
<dbReference type="PROSITE" id="PS50004">
    <property type="entry name" value="C2"/>
    <property type="match status" value="1"/>
</dbReference>
<dbReference type="InterPro" id="IPR000008">
    <property type="entry name" value="C2_dom"/>
</dbReference>
<reference evidence="2" key="3">
    <citation type="submission" date="2025-09" db="UniProtKB">
        <authorList>
            <consortium name="Ensembl"/>
        </authorList>
    </citation>
    <scope>IDENTIFICATION</scope>
</reference>
<dbReference type="GeneTree" id="ENSGT00940000157653"/>
<dbReference type="GO" id="GO:0005886">
    <property type="term" value="C:plasma membrane"/>
    <property type="evidence" value="ECO:0007669"/>
    <property type="project" value="TreeGrafter"/>
</dbReference>
<dbReference type="PANTHER" id="PTHR10857">
    <property type="entry name" value="COPINE"/>
    <property type="match status" value="1"/>
</dbReference>
<dbReference type="STRING" id="8840.ENSAPLP00000018812"/>
<dbReference type="AlphaFoldDB" id="A0A493SYY8"/>
<evidence type="ECO:0000259" key="1">
    <source>
        <dbReference type="PROSITE" id="PS50004"/>
    </source>
</evidence>
<dbReference type="GO" id="GO:0005544">
    <property type="term" value="F:calcium-dependent phospholipid binding"/>
    <property type="evidence" value="ECO:0007669"/>
    <property type="project" value="InterPro"/>
</dbReference>
<proteinExistence type="predicted"/>
<sequence>MSEQTNSLPFTLGYPNCRFYSSSNRRVRIFHTIFAVWSLKSVYVEAISSPKWGWGKKAGCAQRVVQMSKCPLFSLQLDRTETAVNNLNPAFSKKFIVDYHFEEVQKLKFALFDQDKSSMQLYEHDFLGEFSCTLGMVSL</sequence>
<dbReference type="Ensembl" id="ENSAPLT00000033693.1">
    <property type="protein sequence ID" value="ENSAPLP00000018812.1"/>
    <property type="gene ID" value="ENSAPLG00000020178.1"/>
</dbReference>
<reference evidence="3" key="1">
    <citation type="submission" date="2017-10" db="EMBL/GenBank/DDBJ databases">
        <title>A new Pekin duck reference genome.</title>
        <authorList>
            <person name="Hou Z.-C."/>
            <person name="Zhou Z.-K."/>
            <person name="Zhu F."/>
            <person name="Hou S.-S."/>
        </authorList>
    </citation>
    <scope>NUCLEOTIDE SEQUENCE [LARGE SCALE GENOMIC DNA]</scope>
</reference>
<evidence type="ECO:0000313" key="3">
    <source>
        <dbReference type="Proteomes" id="UP000016666"/>
    </source>
</evidence>
<evidence type="ECO:0000313" key="2">
    <source>
        <dbReference type="Ensembl" id="ENSAPLP00000018812.1"/>
    </source>
</evidence>
<organism evidence="2 3">
    <name type="scientific">Anas platyrhynchos platyrhynchos</name>
    <name type="common">Northern mallard</name>
    <dbReference type="NCBI Taxonomy" id="8840"/>
    <lineage>
        <taxon>Eukaryota</taxon>
        <taxon>Metazoa</taxon>
        <taxon>Chordata</taxon>
        <taxon>Craniata</taxon>
        <taxon>Vertebrata</taxon>
        <taxon>Euteleostomi</taxon>
        <taxon>Archelosauria</taxon>
        <taxon>Archosauria</taxon>
        <taxon>Dinosauria</taxon>
        <taxon>Saurischia</taxon>
        <taxon>Theropoda</taxon>
        <taxon>Coelurosauria</taxon>
        <taxon>Aves</taxon>
        <taxon>Neognathae</taxon>
        <taxon>Galloanserae</taxon>
        <taxon>Anseriformes</taxon>
        <taxon>Anatidae</taxon>
        <taxon>Anatinae</taxon>
        <taxon>Anas</taxon>
    </lineage>
</organism>
<dbReference type="Gene3D" id="2.60.40.150">
    <property type="entry name" value="C2 domain"/>
    <property type="match status" value="1"/>
</dbReference>
<dbReference type="InterPro" id="IPR045052">
    <property type="entry name" value="Copine"/>
</dbReference>
<reference evidence="2" key="2">
    <citation type="submission" date="2025-08" db="UniProtKB">
        <authorList>
            <consortium name="Ensembl"/>
        </authorList>
    </citation>
    <scope>IDENTIFICATION</scope>
</reference>
<name>A0A493SYY8_ANAPP</name>
<dbReference type="PANTHER" id="PTHR10857:SF3">
    <property type="entry name" value="COPINE-2"/>
    <property type="match status" value="1"/>
</dbReference>
<protein>
    <recommendedName>
        <fullName evidence="1">C2 domain-containing protein</fullName>
    </recommendedName>
</protein>
<dbReference type="InterPro" id="IPR035892">
    <property type="entry name" value="C2_domain_sf"/>
</dbReference>
<feature type="domain" description="C2" evidence="1">
    <location>
        <begin position="4"/>
        <end position="139"/>
    </location>
</feature>
<dbReference type="SUPFAM" id="SSF49562">
    <property type="entry name" value="C2 domain (Calcium/lipid-binding domain, CaLB)"/>
    <property type="match status" value="1"/>
</dbReference>
<dbReference type="Proteomes" id="UP000016666">
    <property type="component" value="Unassembled WGS sequence"/>
</dbReference>
<accession>A0A493SYY8</accession>
<keyword evidence="3" id="KW-1185">Reference proteome</keyword>